<dbReference type="Proteomes" id="UP000515733">
    <property type="component" value="Chromosome"/>
</dbReference>
<dbReference type="KEGG" id="doe:DENOEST_2262"/>
<organism evidence="1 2">
    <name type="scientific">Denitratisoma oestradiolicum</name>
    <dbReference type="NCBI Taxonomy" id="311182"/>
    <lineage>
        <taxon>Bacteria</taxon>
        <taxon>Pseudomonadati</taxon>
        <taxon>Pseudomonadota</taxon>
        <taxon>Betaproteobacteria</taxon>
        <taxon>Nitrosomonadales</taxon>
        <taxon>Sterolibacteriaceae</taxon>
        <taxon>Denitratisoma</taxon>
    </lineage>
</organism>
<dbReference type="SUPFAM" id="SSF52091">
    <property type="entry name" value="SpoIIaa-like"/>
    <property type="match status" value="1"/>
</dbReference>
<dbReference type="AlphaFoldDB" id="A0A6S6XYI5"/>
<dbReference type="Pfam" id="PF01740">
    <property type="entry name" value="STAS"/>
    <property type="match status" value="1"/>
</dbReference>
<dbReference type="CDD" id="cd07043">
    <property type="entry name" value="STAS_anti-anti-sigma_factors"/>
    <property type="match status" value="1"/>
</dbReference>
<dbReference type="OrthoDB" id="8527158at2"/>
<dbReference type="RefSeq" id="WP_145772112.1">
    <property type="nucleotide sequence ID" value="NZ_LR778301.1"/>
</dbReference>
<name>A0A6S6XYI5_9PROT</name>
<evidence type="ECO:0000313" key="1">
    <source>
        <dbReference type="EMBL" id="CAB1369427.1"/>
    </source>
</evidence>
<dbReference type="PANTHER" id="PTHR35849:SF2">
    <property type="entry name" value="BLR2341 PROTEIN"/>
    <property type="match status" value="1"/>
</dbReference>
<reference evidence="1 2" key="1">
    <citation type="submission" date="2020-03" db="EMBL/GenBank/DDBJ databases">
        <authorList>
            <consortium name="Genoscope - CEA"/>
            <person name="William W."/>
        </authorList>
    </citation>
    <scope>NUCLEOTIDE SEQUENCE [LARGE SCALE GENOMIC DNA]</scope>
    <source>
        <strain evidence="2">DSM 16959</strain>
    </source>
</reference>
<dbReference type="InterPro" id="IPR036513">
    <property type="entry name" value="STAS_dom_sf"/>
</dbReference>
<dbReference type="PROSITE" id="PS50801">
    <property type="entry name" value="STAS"/>
    <property type="match status" value="1"/>
</dbReference>
<dbReference type="PANTHER" id="PTHR35849">
    <property type="entry name" value="BLR2341 PROTEIN"/>
    <property type="match status" value="1"/>
</dbReference>
<dbReference type="Gene3D" id="3.30.750.24">
    <property type="entry name" value="STAS domain"/>
    <property type="match status" value="1"/>
</dbReference>
<accession>A0A6S6XYI5</accession>
<keyword evidence="2" id="KW-1185">Reference proteome</keyword>
<dbReference type="EMBL" id="LR778301">
    <property type="protein sequence ID" value="CAB1369427.1"/>
    <property type="molecule type" value="Genomic_DNA"/>
</dbReference>
<evidence type="ECO:0000313" key="2">
    <source>
        <dbReference type="Proteomes" id="UP000515733"/>
    </source>
</evidence>
<dbReference type="InterPro" id="IPR002645">
    <property type="entry name" value="STAS_dom"/>
</dbReference>
<dbReference type="InterPro" id="IPR052746">
    <property type="entry name" value="MlaB_ABC_Transporter"/>
</dbReference>
<protein>
    <submittedName>
        <fullName evidence="1">Anti-sigma B factor antagonist</fullName>
    </submittedName>
</protein>
<proteinExistence type="predicted"/>
<sequence>MTHFATQTLVGDGAVRLTLDGSLLIYNAEETKHRLIDTLETVQLLELDLSHVSEIDTAGMQLLILVKQESLRHDKTLRIVAHSPAVQEVIEFFNMVSFFGDPVVIPAGEGSR</sequence>
<gene>
    <name evidence="1" type="ORF">DENOEST_2262</name>
</gene>